<keyword evidence="1" id="KW-0472">Membrane</keyword>
<dbReference type="Proteomes" id="UP000184420">
    <property type="component" value="Unassembled WGS sequence"/>
</dbReference>
<dbReference type="RefSeq" id="WP_073081496.1">
    <property type="nucleotide sequence ID" value="NZ_FRBL01000005.1"/>
</dbReference>
<dbReference type="Pfam" id="PF03779">
    <property type="entry name" value="SPW"/>
    <property type="match status" value="1"/>
</dbReference>
<organism evidence="3 4">
    <name type="scientific">Chitinophaga jiangningensis</name>
    <dbReference type="NCBI Taxonomy" id="1419482"/>
    <lineage>
        <taxon>Bacteria</taxon>
        <taxon>Pseudomonadati</taxon>
        <taxon>Bacteroidota</taxon>
        <taxon>Chitinophagia</taxon>
        <taxon>Chitinophagales</taxon>
        <taxon>Chitinophagaceae</taxon>
        <taxon>Chitinophaga</taxon>
    </lineage>
</organism>
<reference evidence="3 4" key="1">
    <citation type="submission" date="2016-11" db="EMBL/GenBank/DDBJ databases">
        <authorList>
            <person name="Jaros S."/>
            <person name="Januszkiewicz K."/>
            <person name="Wedrychowicz H."/>
        </authorList>
    </citation>
    <scope>NUCLEOTIDE SEQUENCE [LARGE SCALE GENOMIC DNA]</scope>
    <source>
        <strain evidence="3 4">DSM 27406</strain>
    </source>
</reference>
<gene>
    <name evidence="3" type="ORF">SAMN05444266_10533</name>
</gene>
<name>A0A1M7DKN0_9BACT</name>
<evidence type="ECO:0000256" key="1">
    <source>
        <dbReference type="SAM" id="Phobius"/>
    </source>
</evidence>
<dbReference type="OrthoDB" id="129082at2"/>
<protein>
    <recommendedName>
        <fullName evidence="2">SPW repeat-containing integral membrane domain-containing protein</fullName>
    </recommendedName>
</protein>
<feature type="transmembrane region" description="Helical" evidence="1">
    <location>
        <begin position="12"/>
        <end position="31"/>
    </location>
</feature>
<evidence type="ECO:0000313" key="4">
    <source>
        <dbReference type="Proteomes" id="UP000184420"/>
    </source>
</evidence>
<evidence type="ECO:0000259" key="2">
    <source>
        <dbReference type="Pfam" id="PF03779"/>
    </source>
</evidence>
<proteinExistence type="predicted"/>
<keyword evidence="1" id="KW-0812">Transmembrane</keyword>
<feature type="domain" description="SPW repeat-containing integral membrane" evidence="2">
    <location>
        <begin position="10"/>
        <end position="107"/>
    </location>
</feature>
<dbReference type="EMBL" id="FRBL01000005">
    <property type="protein sequence ID" value="SHL80025.1"/>
    <property type="molecule type" value="Genomic_DNA"/>
</dbReference>
<sequence>MKRNINSITHATADYLMGVMVAAAPWIVLYYNDYTATRISVVYAALILVMTFFTRFEGGFVRIIPYKVHLAIDMIAGIAFILLPWLLGLSSAATWTMSILGLIAVMTTMASEKRAYKGFEEPYYKPQTPEGDTLITKHN</sequence>
<keyword evidence="1" id="KW-1133">Transmembrane helix</keyword>
<feature type="transmembrane region" description="Helical" evidence="1">
    <location>
        <begin position="68"/>
        <end position="86"/>
    </location>
</feature>
<evidence type="ECO:0000313" key="3">
    <source>
        <dbReference type="EMBL" id="SHL80025.1"/>
    </source>
</evidence>
<accession>A0A1M7DKN0</accession>
<dbReference type="STRING" id="1419482.SAMN05444266_10533"/>
<keyword evidence="4" id="KW-1185">Reference proteome</keyword>
<feature type="transmembrane region" description="Helical" evidence="1">
    <location>
        <begin position="92"/>
        <end position="110"/>
    </location>
</feature>
<feature type="transmembrane region" description="Helical" evidence="1">
    <location>
        <begin position="37"/>
        <end position="56"/>
    </location>
</feature>
<dbReference type="InterPro" id="IPR005530">
    <property type="entry name" value="SPW"/>
</dbReference>
<dbReference type="AlphaFoldDB" id="A0A1M7DKN0"/>